<dbReference type="EMBL" id="JAFBBK010000001">
    <property type="protein sequence ID" value="MBM7415510.1"/>
    <property type="molecule type" value="Genomic_DNA"/>
</dbReference>
<gene>
    <name evidence="1" type="ORF">JOE42_002243</name>
</gene>
<proteinExistence type="predicted"/>
<dbReference type="Pfam" id="PF05988">
    <property type="entry name" value="DUF899"/>
    <property type="match status" value="1"/>
</dbReference>
<sequence>MSIAKPAVVSASEWESSVSALRAHEERLAAVLEETAAARKRMPMVLVEDEYLFEGPEGVVRLADLFEGRSQLILYRFFFEEGVAGWPDAGCAGCSSWADGVGDLGLVHAHDATFAMTSPAEQPQLAAYKARMGWDDVPWYTIRTPSFTSDFGGTEWFALNVFLRVGDSVYRTYFLQNGTVVGGIGSVNSLLSLTPYGGQIEGEDVPDGWPQAPHAFWMRRHDEYTEPAPSAANRPSES</sequence>
<accession>A0ABS2KU95</accession>
<dbReference type="Proteomes" id="UP000703038">
    <property type="component" value="Unassembled WGS sequence"/>
</dbReference>
<comment type="caution">
    <text evidence="1">The sequence shown here is derived from an EMBL/GenBank/DDBJ whole genome shotgun (WGS) entry which is preliminary data.</text>
</comment>
<reference evidence="1 2" key="1">
    <citation type="submission" date="2021-01" db="EMBL/GenBank/DDBJ databases">
        <title>Genomics of switchgrass bacterial isolates.</title>
        <authorList>
            <person name="Shade A."/>
        </authorList>
    </citation>
    <scope>NUCLEOTIDE SEQUENCE [LARGE SCALE GENOMIC DNA]</scope>
    <source>
        <strain evidence="1 2">PvP111</strain>
    </source>
</reference>
<keyword evidence="2" id="KW-1185">Reference proteome</keyword>
<organism evidence="1 2">
    <name type="scientific">Rhodococcoides corynebacterioides</name>
    <dbReference type="NCBI Taxonomy" id="53972"/>
    <lineage>
        <taxon>Bacteria</taxon>
        <taxon>Bacillati</taxon>
        <taxon>Actinomycetota</taxon>
        <taxon>Actinomycetes</taxon>
        <taxon>Mycobacteriales</taxon>
        <taxon>Nocardiaceae</taxon>
        <taxon>Rhodococcoides</taxon>
    </lineage>
</organism>
<dbReference type="InterPro" id="IPR010296">
    <property type="entry name" value="DUF899_thioredox"/>
</dbReference>
<dbReference type="RefSeq" id="WP_204868549.1">
    <property type="nucleotide sequence ID" value="NZ_JAFBBK010000001.1"/>
</dbReference>
<evidence type="ECO:0000313" key="1">
    <source>
        <dbReference type="EMBL" id="MBM7415510.1"/>
    </source>
</evidence>
<protein>
    <submittedName>
        <fullName evidence="1">Dithiol-disulfide oxidoreductase (DUF899 family)</fullName>
    </submittedName>
</protein>
<evidence type="ECO:0000313" key="2">
    <source>
        <dbReference type="Proteomes" id="UP000703038"/>
    </source>
</evidence>
<name>A0ABS2KU95_9NOCA</name>